<dbReference type="SUPFAM" id="SSF52540">
    <property type="entry name" value="P-loop containing nucleoside triphosphate hydrolases"/>
    <property type="match status" value="1"/>
</dbReference>
<evidence type="ECO:0000256" key="3">
    <source>
        <dbReference type="ARBA" id="ARBA00022806"/>
    </source>
</evidence>
<organism evidence="11 12">
    <name type="scientific">Prauserella sediminis</name>
    <dbReference type="NCBI Taxonomy" id="577680"/>
    <lineage>
        <taxon>Bacteria</taxon>
        <taxon>Bacillati</taxon>
        <taxon>Actinomycetota</taxon>
        <taxon>Actinomycetes</taxon>
        <taxon>Pseudonocardiales</taxon>
        <taxon>Pseudonocardiaceae</taxon>
        <taxon>Prauserella</taxon>
        <taxon>Prauserella salsuginis group</taxon>
    </lineage>
</organism>
<evidence type="ECO:0000313" key="12">
    <source>
        <dbReference type="Proteomes" id="UP000564573"/>
    </source>
</evidence>
<evidence type="ECO:0000256" key="5">
    <source>
        <dbReference type="ARBA" id="ARBA00023235"/>
    </source>
</evidence>
<evidence type="ECO:0000256" key="6">
    <source>
        <dbReference type="ARBA" id="ARBA00034617"/>
    </source>
</evidence>
<comment type="catalytic activity">
    <reaction evidence="8">
        <text>ATP + H2O = ADP + phosphate + H(+)</text>
        <dbReference type="Rhea" id="RHEA:13065"/>
        <dbReference type="ChEBI" id="CHEBI:15377"/>
        <dbReference type="ChEBI" id="CHEBI:15378"/>
        <dbReference type="ChEBI" id="CHEBI:30616"/>
        <dbReference type="ChEBI" id="CHEBI:43474"/>
        <dbReference type="ChEBI" id="CHEBI:456216"/>
        <dbReference type="EC" id="5.6.2.4"/>
    </reaction>
</comment>
<comment type="catalytic activity">
    <reaction evidence="6">
        <text>Couples ATP hydrolysis with the unwinding of duplex DNA by translocating in the 3'-5' direction.</text>
        <dbReference type="EC" id="5.6.2.4"/>
    </reaction>
</comment>
<evidence type="ECO:0000259" key="10">
    <source>
        <dbReference type="PROSITE" id="PS51198"/>
    </source>
</evidence>
<dbReference type="Pfam" id="PF13245">
    <property type="entry name" value="AAA_19"/>
    <property type="match status" value="1"/>
</dbReference>
<evidence type="ECO:0000256" key="8">
    <source>
        <dbReference type="ARBA" id="ARBA00048988"/>
    </source>
</evidence>
<keyword evidence="4 9" id="KW-0067">ATP-binding</keyword>
<dbReference type="EMBL" id="JACIBS010000009">
    <property type="protein sequence ID" value="MBB3665974.1"/>
    <property type="molecule type" value="Genomic_DNA"/>
</dbReference>
<dbReference type="Gene3D" id="3.40.50.300">
    <property type="entry name" value="P-loop containing nucleotide triphosphate hydrolases"/>
    <property type="match status" value="2"/>
</dbReference>
<accession>A0A839XX94</accession>
<dbReference type="RefSeq" id="WP_183787173.1">
    <property type="nucleotide sequence ID" value="NZ_JACIBS010000009.1"/>
</dbReference>
<evidence type="ECO:0000256" key="9">
    <source>
        <dbReference type="PROSITE-ProRule" id="PRU00560"/>
    </source>
</evidence>
<feature type="domain" description="UvrD-like helicase ATP-binding" evidence="10">
    <location>
        <begin position="6"/>
        <end position="276"/>
    </location>
</feature>
<sequence length="495" mass="53456">MSGFTPTDEQVAIIDACAAGRNLVIEAGAGAGKTSVLKLAAEKMKGRGLYGAFNKAIADEAAAKFPKHVTCKTIHSLAFGQVGTRYKGRLNGPRQPARQVAHLLGIREPVTISDVELYPATIARLAVDAVERFCNSADDEIGWSHVPQINGLTVEDDPEASAAVKRLVMPHAQAIWADLQHTDADGGGLFRFTHSHYRKIYALRKPRLPFDFILLDECQDTSPVVAEMLMAQTHAQLIAVGDAAQAIYGWAGGSMETLDRWPAEERLRLTQSFRFGQQIAAEGNKWLTLLGTDMRISGTGTSVVGPVVRPNAVLCRTNGGAAQEVLRAQKAGTRVALVGGGAAIKNLAEACEDLRAGRATSHPELVAFRDWGEVQDYATHESSGSDLRAFVTLIDNHGSDVVIEAMERLSPESRAQVTVSTAHKAKGREWPTVRIGGDFQEPESADGEPVDPEAEEVRLAYVAVTRAQNCLDVGGLEWIDDHVDQPEKTVKEVTQ</sequence>
<keyword evidence="5" id="KW-0413">Isomerase</keyword>
<dbReference type="Pfam" id="PF13361">
    <property type="entry name" value="UvrD_C"/>
    <property type="match status" value="1"/>
</dbReference>
<name>A0A839XX94_9PSEU</name>
<proteinExistence type="predicted"/>
<dbReference type="InterPro" id="IPR014017">
    <property type="entry name" value="DNA_helicase_UvrD-like_C"/>
</dbReference>
<gene>
    <name evidence="11" type="ORF">FB384_004933</name>
</gene>
<dbReference type="GO" id="GO:0005524">
    <property type="term" value="F:ATP binding"/>
    <property type="evidence" value="ECO:0007669"/>
    <property type="project" value="UniProtKB-UniRule"/>
</dbReference>
<dbReference type="GO" id="GO:0016787">
    <property type="term" value="F:hydrolase activity"/>
    <property type="evidence" value="ECO:0007669"/>
    <property type="project" value="UniProtKB-UniRule"/>
</dbReference>
<comment type="caution">
    <text evidence="11">The sequence shown here is derived from an EMBL/GenBank/DDBJ whole genome shotgun (WGS) entry which is preliminary data.</text>
</comment>
<feature type="binding site" evidence="9">
    <location>
        <begin position="27"/>
        <end position="34"/>
    </location>
    <ligand>
        <name>ATP</name>
        <dbReference type="ChEBI" id="CHEBI:30616"/>
    </ligand>
</feature>
<dbReference type="AlphaFoldDB" id="A0A839XX94"/>
<dbReference type="PANTHER" id="PTHR11070">
    <property type="entry name" value="UVRD / RECB / PCRA DNA HELICASE FAMILY MEMBER"/>
    <property type="match status" value="1"/>
</dbReference>
<dbReference type="PANTHER" id="PTHR11070:SF30">
    <property type="entry name" value="F-BOX DNA HELICASE 1"/>
    <property type="match status" value="1"/>
</dbReference>
<dbReference type="GO" id="GO:0043138">
    <property type="term" value="F:3'-5' DNA helicase activity"/>
    <property type="evidence" value="ECO:0007669"/>
    <property type="project" value="UniProtKB-EC"/>
</dbReference>
<evidence type="ECO:0000256" key="4">
    <source>
        <dbReference type="ARBA" id="ARBA00022840"/>
    </source>
</evidence>
<dbReference type="GO" id="GO:0000724">
    <property type="term" value="P:double-strand break repair via homologous recombination"/>
    <property type="evidence" value="ECO:0007669"/>
    <property type="project" value="TreeGrafter"/>
</dbReference>
<keyword evidence="3 9" id="KW-0347">Helicase</keyword>
<evidence type="ECO:0000256" key="1">
    <source>
        <dbReference type="ARBA" id="ARBA00022741"/>
    </source>
</evidence>
<keyword evidence="12" id="KW-1185">Reference proteome</keyword>
<dbReference type="InterPro" id="IPR000212">
    <property type="entry name" value="DNA_helicase_UvrD/REP"/>
</dbReference>
<dbReference type="Proteomes" id="UP000564573">
    <property type="component" value="Unassembled WGS sequence"/>
</dbReference>
<dbReference type="InterPro" id="IPR014016">
    <property type="entry name" value="UvrD-like_ATP-bd"/>
</dbReference>
<keyword evidence="2 9" id="KW-0378">Hydrolase</keyword>
<dbReference type="EC" id="5.6.2.4" evidence="7"/>
<evidence type="ECO:0000256" key="2">
    <source>
        <dbReference type="ARBA" id="ARBA00022801"/>
    </source>
</evidence>
<reference evidence="11 12" key="1">
    <citation type="submission" date="2020-08" db="EMBL/GenBank/DDBJ databases">
        <title>Sequencing the genomes of 1000 actinobacteria strains.</title>
        <authorList>
            <person name="Klenk H.-P."/>
        </authorList>
    </citation>
    <scope>NUCLEOTIDE SEQUENCE [LARGE SCALE GENOMIC DNA]</scope>
    <source>
        <strain evidence="11 12">DSM 45267</strain>
    </source>
</reference>
<evidence type="ECO:0000256" key="7">
    <source>
        <dbReference type="ARBA" id="ARBA00034808"/>
    </source>
</evidence>
<dbReference type="PROSITE" id="PS51198">
    <property type="entry name" value="UVRD_HELICASE_ATP_BIND"/>
    <property type="match status" value="1"/>
</dbReference>
<protein>
    <recommendedName>
        <fullName evidence="7">DNA 3'-5' helicase</fullName>
        <ecNumber evidence="7">5.6.2.4</ecNumber>
    </recommendedName>
</protein>
<dbReference type="InterPro" id="IPR027417">
    <property type="entry name" value="P-loop_NTPase"/>
</dbReference>
<evidence type="ECO:0000313" key="11">
    <source>
        <dbReference type="EMBL" id="MBB3665974.1"/>
    </source>
</evidence>
<keyword evidence="1 9" id="KW-0547">Nucleotide-binding</keyword>
<dbReference type="GO" id="GO:0031297">
    <property type="term" value="P:replication fork processing"/>
    <property type="evidence" value="ECO:0007669"/>
    <property type="project" value="TreeGrafter"/>
</dbReference>
<dbReference type="GO" id="GO:0003677">
    <property type="term" value="F:DNA binding"/>
    <property type="evidence" value="ECO:0007669"/>
    <property type="project" value="InterPro"/>
</dbReference>